<evidence type="ECO:0000256" key="5">
    <source>
        <dbReference type="ARBA" id="ARBA00023136"/>
    </source>
</evidence>
<sequence length="309" mass="33657">MVFVLFIRRKQYMHQQIINNTGKRVADILLVILGCFLVALGFNAFLLPNKIVSGGLNGLTIILNSSFGWHPSVVLYSVNGILLVMAFILLGKDVFFKSILGSLLLPLFIQLLSGIGAWTQEQLLAAVYGGIMTGLGLGIVFIGNGSTGGTALAVLFIQKITQLKSGVLLGILDGIILLSALLVFDIEQVLFALIALFLTSRMVDLVQIGGSRSKNVFIISSKYDLIRQSLIHDYDSGVTYIPVEGGLSLDEKKMIMTLIRAREFTKIKQAVLDIDPEAFVIVTDASEVMGKGHTILREKMPLTNSDLMP</sequence>
<dbReference type="Proteomes" id="UP000286773">
    <property type="component" value="Unassembled WGS sequence"/>
</dbReference>
<name>A0A430AUP1_9ENTE</name>
<evidence type="ECO:0000259" key="7">
    <source>
        <dbReference type="Pfam" id="PF10035"/>
    </source>
</evidence>
<comment type="subcellular location">
    <subcellularLocation>
        <location evidence="1">Cell membrane</location>
        <topology evidence="1">Multi-pass membrane protein</topology>
    </subcellularLocation>
</comment>
<evidence type="ECO:0000256" key="2">
    <source>
        <dbReference type="ARBA" id="ARBA00022475"/>
    </source>
</evidence>
<dbReference type="Pfam" id="PF02588">
    <property type="entry name" value="YitT_membrane"/>
    <property type="match status" value="1"/>
</dbReference>
<dbReference type="Pfam" id="PF10035">
    <property type="entry name" value="DUF2179"/>
    <property type="match status" value="1"/>
</dbReference>
<dbReference type="PANTHER" id="PTHR33545">
    <property type="entry name" value="UPF0750 MEMBRANE PROTEIN YITT-RELATED"/>
    <property type="match status" value="1"/>
</dbReference>
<feature type="transmembrane region" description="Helical" evidence="6">
    <location>
        <begin position="67"/>
        <end position="90"/>
    </location>
</feature>
<feature type="transmembrane region" description="Helical" evidence="6">
    <location>
        <begin position="28"/>
        <end position="47"/>
    </location>
</feature>
<dbReference type="PANTHER" id="PTHR33545:SF9">
    <property type="entry name" value="UPF0750 MEMBRANE PROTEIN YITE"/>
    <property type="match status" value="1"/>
</dbReference>
<dbReference type="AlphaFoldDB" id="A0A430AUP1"/>
<comment type="caution">
    <text evidence="8">The sequence shown here is derived from an EMBL/GenBank/DDBJ whole genome shotgun (WGS) entry which is preliminary data.</text>
</comment>
<dbReference type="OrthoDB" id="1758221at2"/>
<protein>
    <recommendedName>
        <fullName evidence="7">DUF2179 domain-containing protein</fullName>
    </recommendedName>
</protein>
<organism evidence="8 9">
    <name type="scientific">Vagococcus acidifermentans</name>
    <dbReference type="NCBI Taxonomy" id="564710"/>
    <lineage>
        <taxon>Bacteria</taxon>
        <taxon>Bacillati</taxon>
        <taxon>Bacillota</taxon>
        <taxon>Bacilli</taxon>
        <taxon>Lactobacillales</taxon>
        <taxon>Enterococcaceae</taxon>
        <taxon>Vagococcus</taxon>
    </lineage>
</organism>
<dbReference type="InterPro" id="IPR015867">
    <property type="entry name" value="N-reg_PII/ATP_PRibTrfase_C"/>
</dbReference>
<dbReference type="CDD" id="cd16380">
    <property type="entry name" value="YitT_C"/>
    <property type="match status" value="1"/>
</dbReference>
<evidence type="ECO:0000313" key="8">
    <source>
        <dbReference type="EMBL" id="RSU11766.1"/>
    </source>
</evidence>
<keyword evidence="2" id="KW-1003">Cell membrane</keyword>
<keyword evidence="5 6" id="KW-0472">Membrane</keyword>
<feature type="transmembrane region" description="Helical" evidence="6">
    <location>
        <begin position="125"/>
        <end position="155"/>
    </location>
</feature>
<keyword evidence="9" id="KW-1185">Reference proteome</keyword>
<dbReference type="Gene3D" id="3.30.70.120">
    <property type="match status" value="1"/>
</dbReference>
<evidence type="ECO:0000256" key="3">
    <source>
        <dbReference type="ARBA" id="ARBA00022692"/>
    </source>
</evidence>
<keyword evidence="3 6" id="KW-0812">Transmembrane</keyword>
<dbReference type="InterPro" id="IPR051461">
    <property type="entry name" value="UPF0750_membrane"/>
</dbReference>
<dbReference type="GO" id="GO:0005886">
    <property type="term" value="C:plasma membrane"/>
    <property type="evidence" value="ECO:0007669"/>
    <property type="project" value="UniProtKB-SubCell"/>
</dbReference>
<reference evidence="8 9" key="1">
    <citation type="submission" date="2017-05" db="EMBL/GenBank/DDBJ databases">
        <title>Vagococcus spp. assemblies.</title>
        <authorList>
            <person name="Gulvik C.A."/>
        </authorList>
    </citation>
    <scope>NUCLEOTIDE SEQUENCE [LARGE SCALE GENOMIC DNA]</scope>
    <source>
        <strain evidence="8 9">LMG 24798</strain>
    </source>
</reference>
<dbReference type="InterPro" id="IPR019264">
    <property type="entry name" value="DUF2179"/>
</dbReference>
<feature type="transmembrane region" description="Helical" evidence="6">
    <location>
        <begin position="167"/>
        <end position="184"/>
    </location>
</feature>
<gene>
    <name evidence="8" type="ORF">CBF27_07345</name>
</gene>
<keyword evidence="4 6" id="KW-1133">Transmembrane helix</keyword>
<dbReference type="EMBL" id="NGKC01000007">
    <property type="protein sequence ID" value="RSU11766.1"/>
    <property type="molecule type" value="Genomic_DNA"/>
</dbReference>
<feature type="transmembrane region" description="Helical" evidence="6">
    <location>
        <begin position="99"/>
        <end position="119"/>
    </location>
</feature>
<evidence type="ECO:0000313" key="9">
    <source>
        <dbReference type="Proteomes" id="UP000286773"/>
    </source>
</evidence>
<evidence type="ECO:0000256" key="4">
    <source>
        <dbReference type="ARBA" id="ARBA00022989"/>
    </source>
</evidence>
<evidence type="ECO:0000256" key="6">
    <source>
        <dbReference type="SAM" id="Phobius"/>
    </source>
</evidence>
<dbReference type="PIRSF" id="PIRSF006483">
    <property type="entry name" value="Membrane_protein_YitT"/>
    <property type="match status" value="1"/>
</dbReference>
<accession>A0A430AUP1</accession>
<dbReference type="InterPro" id="IPR003740">
    <property type="entry name" value="YitT"/>
</dbReference>
<feature type="domain" description="DUF2179" evidence="7">
    <location>
        <begin position="237"/>
        <end position="290"/>
    </location>
</feature>
<evidence type="ECO:0000256" key="1">
    <source>
        <dbReference type="ARBA" id="ARBA00004651"/>
    </source>
</evidence>
<proteinExistence type="predicted"/>